<dbReference type="PANTHER" id="PTHR45033">
    <property type="match status" value="1"/>
</dbReference>
<dbReference type="InterPro" id="IPR052711">
    <property type="entry name" value="Zinc_ADH-like"/>
</dbReference>
<gene>
    <name evidence="2" type="ORF">SAMN02745857_01841</name>
</gene>
<dbReference type="GO" id="GO:0016491">
    <property type="term" value="F:oxidoreductase activity"/>
    <property type="evidence" value="ECO:0007669"/>
    <property type="project" value="InterPro"/>
</dbReference>
<dbReference type="Gene3D" id="3.40.50.720">
    <property type="entry name" value="NAD(P)-binding Rossmann-like Domain"/>
    <property type="match status" value="1"/>
</dbReference>
<dbReference type="EMBL" id="FWXD01000009">
    <property type="protein sequence ID" value="SMC24324.1"/>
    <property type="molecule type" value="Genomic_DNA"/>
</dbReference>
<evidence type="ECO:0000259" key="1">
    <source>
        <dbReference type="SMART" id="SM00829"/>
    </source>
</evidence>
<dbReference type="SUPFAM" id="SSF50129">
    <property type="entry name" value="GroES-like"/>
    <property type="match status" value="1"/>
</dbReference>
<dbReference type="Pfam" id="PF00107">
    <property type="entry name" value="ADH_zinc_N"/>
    <property type="match status" value="1"/>
</dbReference>
<dbReference type="InterPro" id="IPR036291">
    <property type="entry name" value="NAD(P)-bd_dom_sf"/>
</dbReference>
<dbReference type="SMART" id="SM00829">
    <property type="entry name" value="PKS_ER"/>
    <property type="match status" value="1"/>
</dbReference>
<evidence type="ECO:0000313" key="2">
    <source>
        <dbReference type="EMBL" id="SMC24324.1"/>
    </source>
</evidence>
<dbReference type="SUPFAM" id="SSF51735">
    <property type="entry name" value="NAD(P)-binding Rossmann-fold domains"/>
    <property type="match status" value="1"/>
</dbReference>
<keyword evidence="3" id="KW-1185">Reference proteome</keyword>
<dbReference type="PANTHER" id="PTHR45033:SF2">
    <property type="entry name" value="ZINC-TYPE ALCOHOL DEHYDROGENASE-LIKE PROTEIN C1773.06C"/>
    <property type="match status" value="1"/>
</dbReference>
<accession>A0A1W1XKK4</accession>
<evidence type="ECO:0000313" key="3">
    <source>
        <dbReference type="Proteomes" id="UP000192761"/>
    </source>
</evidence>
<dbReference type="AlphaFoldDB" id="A0A1W1XKK4"/>
<dbReference type="InterPro" id="IPR013154">
    <property type="entry name" value="ADH-like_N"/>
</dbReference>
<name>A0A1W1XKK4_9NEIS</name>
<reference evidence="2 3" key="1">
    <citation type="submission" date="2017-04" db="EMBL/GenBank/DDBJ databases">
        <authorList>
            <person name="Afonso C.L."/>
            <person name="Miller P.J."/>
            <person name="Scott M.A."/>
            <person name="Spackman E."/>
            <person name="Goraichik I."/>
            <person name="Dimitrov K.M."/>
            <person name="Suarez D.L."/>
            <person name="Swayne D.E."/>
        </authorList>
    </citation>
    <scope>NUCLEOTIDE SEQUENCE [LARGE SCALE GENOMIC DNA]</scope>
    <source>
        <strain evidence="2 3">DSM 23236</strain>
    </source>
</reference>
<feature type="domain" description="Enoyl reductase (ER)" evidence="1">
    <location>
        <begin position="11"/>
        <end position="334"/>
    </location>
</feature>
<organism evidence="2 3">
    <name type="scientific">Andreprevotia lacus DSM 23236</name>
    <dbReference type="NCBI Taxonomy" id="1121001"/>
    <lineage>
        <taxon>Bacteria</taxon>
        <taxon>Pseudomonadati</taxon>
        <taxon>Pseudomonadota</taxon>
        <taxon>Betaproteobacteria</taxon>
        <taxon>Neisseriales</taxon>
        <taxon>Chitinibacteraceae</taxon>
        <taxon>Andreprevotia</taxon>
    </lineage>
</organism>
<dbReference type="STRING" id="1121001.SAMN02745857_01841"/>
<dbReference type="Gene3D" id="3.90.180.10">
    <property type="entry name" value="Medium-chain alcohol dehydrogenases, catalytic domain"/>
    <property type="match status" value="1"/>
</dbReference>
<dbReference type="Proteomes" id="UP000192761">
    <property type="component" value="Unassembled WGS sequence"/>
</dbReference>
<dbReference type="OrthoDB" id="9787435at2"/>
<dbReference type="InterPro" id="IPR013149">
    <property type="entry name" value="ADH-like_C"/>
</dbReference>
<proteinExistence type="predicted"/>
<sequence length="337" mass="34793">MGKTLQRWAMKDFGAAHLVQETVALPQPAAGEVLVQVKAAALNYRDVMVVENGMGMALDWPQVPGSDMAGVVVAVGSGVTRAKVGDRVVSTFWHGWHDGAAPAGIAALGGPLPGVLADHVVLSQEDIVLAPATLSDAEAATLTCAGLTAWTALVESGGLRAGQTVVVQGTGGVALFALQLAVAQGAEVIVISGSDDKLARAQALGARHGVNRSKHPDWAAEVLRLTDGRGADHVIELVGGDNVAKSQAALAQGGRLSVIGLLDDMAFNGSIIPFLQKRLTVQGIGVGHRHALENLVRAIDRAGIKPVIDTEYGFDELPQALAHQARGGFGKIVLRVG</sequence>
<dbReference type="InterPro" id="IPR020843">
    <property type="entry name" value="ER"/>
</dbReference>
<dbReference type="Pfam" id="PF08240">
    <property type="entry name" value="ADH_N"/>
    <property type="match status" value="1"/>
</dbReference>
<dbReference type="CDD" id="cd08276">
    <property type="entry name" value="MDR7"/>
    <property type="match status" value="1"/>
</dbReference>
<dbReference type="InterPro" id="IPR011032">
    <property type="entry name" value="GroES-like_sf"/>
</dbReference>
<protein>
    <submittedName>
        <fullName evidence="2">Alcohol dehydrogenase</fullName>
    </submittedName>
</protein>
<dbReference type="RefSeq" id="WP_084090499.1">
    <property type="nucleotide sequence ID" value="NZ_FWXD01000009.1"/>
</dbReference>